<keyword evidence="2" id="KW-1185">Reference proteome</keyword>
<evidence type="ECO:0000313" key="1">
    <source>
        <dbReference type="EMBL" id="DAD24354.1"/>
    </source>
</evidence>
<reference evidence="1 2" key="1">
    <citation type="journal article" date="2020" name="Mol. Biol. Evol.">
        <title>Distinct Expression and Methylation Patterns for Genes with Different Fates following a Single Whole-Genome Duplication in Flowering Plants.</title>
        <authorList>
            <person name="Shi T."/>
            <person name="Rahmani R.S."/>
            <person name="Gugger P.F."/>
            <person name="Wang M."/>
            <person name="Li H."/>
            <person name="Zhang Y."/>
            <person name="Li Z."/>
            <person name="Wang Q."/>
            <person name="Van de Peer Y."/>
            <person name="Marchal K."/>
            <person name="Chen J."/>
        </authorList>
    </citation>
    <scope>NUCLEOTIDE SEQUENCE [LARGE SCALE GENOMIC DNA]</scope>
    <source>
        <tissue evidence="1">Leaf</tissue>
    </source>
</reference>
<name>A0A822XRX8_NELNU</name>
<dbReference type="Proteomes" id="UP000607653">
    <property type="component" value="Unassembled WGS sequence"/>
</dbReference>
<sequence length="106" mass="12623">MSGFLQHFFMEGHYEHQLISPRWVSDRAISFIEAAAATNHESKEDQHISIYIKEQGSSQRLYTFEDITLKNLLLDCNFSHQLPQNYHRQLLHFSLHNQWDIGPRWP</sequence>
<evidence type="ECO:0000313" key="2">
    <source>
        <dbReference type="Proteomes" id="UP000607653"/>
    </source>
</evidence>
<accession>A0A822XRX8</accession>
<dbReference type="AlphaFoldDB" id="A0A822XRX8"/>
<gene>
    <name evidence="1" type="ORF">HUJ06_025818</name>
</gene>
<comment type="caution">
    <text evidence="1">The sequence shown here is derived from an EMBL/GenBank/DDBJ whole genome shotgun (WGS) entry which is preliminary data.</text>
</comment>
<proteinExistence type="predicted"/>
<protein>
    <submittedName>
        <fullName evidence="1">Uncharacterized protein</fullName>
    </submittedName>
</protein>
<organism evidence="1 2">
    <name type="scientific">Nelumbo nucifera</name>
    <name type="common">Sacred lotus</name>
    <dbReference type="NCBI Taxonomy" id="4432"/>
    <lineage>
        <taxon>Eukaryota</taxon>
        <taxon>Viridiplantae</taxon>
        <taxon>Streptophyta</taxon>
        <taxon>Embryophyta</taxon>
        <taxon>Tracheophyta</taxon>
        <taxon>Spermatophyta</taxon>
        <taxon>Magnoliopsida</taxon>
        <taxon>Proteales</taxon>
        <taxon>Nelumbonaceae</taxon>
        <taxon>Nelumbo</taxon>
    </lineage>
</organism>
<dbReference type="EMBL" id="DUZY01000001">
    <property type="protein sequence ID" value="DAD24354.1"/>
    <property type="molecule type" value="Genomic_DNA"/>
</dbReference>